<dbReference type="Proteomes" id="UP000193100">
    <property type="component" value="Chromosome"/>
</dbReference>
<evidence type="ECO:0000313" key="4">
    <source>
        <dbReference type="EMBL" id="ARM84575.1"/>
    </source>
</evidence>
<dbReference type="RefSeq" id="WP_085681001.1">
    <property type="nucleotide sequence ID" value="NZ_CP020931.1"/>
</dbReference>
<organism evidence="4 5">
    <name type="scientific">Marinobacter salarius</name>
    <dbReference type="NCBI Taxonomy" id="1420917"/>
    <lineage>
        <taxon>Bacteria</taxon>
        <taxon>Pseudomonadati</taxon>
        <taxon>Pseudomonadota</taxon>
        <taxon>Gammaproteobacteria</taxon>
        <taxon>Pseudomonadales</taxon>
        <taxon>Marinobacteraceae</taxon>
        <taxon>Marinobacter</taxon>
    </lineage>
</organism>
<dbReference type="EMBL" id="CP020931">
    <property type="protein sequence ID" value="ARM84575.1"/>
    <property type="molecule type" value="Genomic_DNA"/>
</dbReference>
<protein>
    <submittedName>
        <fullName evidence="4">Outer membrane protein beta-barrel domain protein</fullName>
    </submittedName>
</protein>
<evidence type="ECO:0000313" key="5">
    <source>
        <dbReference type="Proteomes" id="UP000193100"/>
    </source>
</evidence>
<dbReference type="InterPro" id="IPR027385">
    <property type="entry name" value="Beta-barrel_OMP"/>
</dbReference>
<proteinExistence type="predicted"/>
<evidence type="ECO:0000259" key="3">
    <source>
        <dbReference type="Pfam" id="PF13505"/>
    </source>
</evidence>
<reference evidence="4 5" key="1">
    <citation type="submission" date="2017-04" db="EMBL/GenBank/DDBJ databases">
        <title>Genome Sequence of Marinobacter salarius strain SMR5 Isolated from a culture of the Diatom Skeletonema marinoi.</title>
        <authorList>
            <person name="Topel M."/>
            <person name="Pinder M.I.M."/>
            <person name="Johansson O.N."/>
            <person name="Kourtchenko O."/>
            <person name="Godhe A."/>
            <person name="Clarke A.K."/>
        </authorList>
    </citation>
    <scope>NUCLEOTIDE SEQUENCE [LARGE SCALE GENOMIC DNA]</scope>
    <source>
        <strain evidence="4 5">SMR5</strain>
    </source>
</reference>
<dbReference type="GeneID" id="77256450"/>
<feature type="domain" description="Outer membrane protein beta-barrel" evidence="3">
    <location>
        <begin position="15"/>
        <end position="208"/>
    </location>
</feature>
<evidence type="ECO:0000256" key="2">
    <source>
        <dbReference type="SAM" id="SignalP"/>
    </source>
</evidence>
<accession>A0A1W6KAU5</accession>
<name>A0A1W6KAU5_9GAMM</name>
<evidence type="ECO:0000256" key="1">
    <source>
        <dbReference type="ARBA" id="ARBA00022729"/>
    </source>
</evidence>
<gene>
    <name evidence="4" type="ORF">MARSALSMR5_02513</name>
</gene>
<feature type="chain" id="PRO_5012574414" evidence="2">
    <location>
        <begin position="27"/>
        <end position="208"/>
    </location>
</feature>
<dbReference type="SUPFAM" id="SSF56925">
    <property type="entry name" value="OMPA-like"/>
    <property type="match status" value="1"/>
</dbReference>
<dbReference type="Gene3D" id="2.40.160.20">
    <property type="match status" value="1"/>
</dbReference>
<dbReference type="AlphaFoldDB" id="A0A1W6KAU5"/>
<dbReference type="Pfam" id="PF13505">
    <property type="entry name" value="OMP_b-brl"/>
    <property type="match status" value="1"/>
</dbReference>
<dbReference type="InterPro" id="IPR011250">
    <property type="entry name" value="OMP/PagP_B-barrel"/>
</dbReference>
<feature type="signal peptide" evidence="2">
    <location>
        <begin position="1"/>
        <end position="26"/>
    </location>
</feature>
<keyword evidence="1 2" id="KW-0732">Signal</keyword>
<sequence length="208" mass="22679">MNTLLRHLFTAATLSAALLTPGMASAQDKVPREGMTYVGILATGLNHRSVGQNTLETAWSTTGSMVLGTHISEYFHVEIRAGAGTTTAEIDNELELDIEYFASWYIGGHYPITDYANAYAQFGFSHVQGVATLTPLGKAREADPDDDSPYASIADEYPDSSFSVSWLLGLDFEVIDNGFIVLEGGRLFEDTETGANTFQFSTGFKYEF</sequence>